<evidence type="ECO:0000256" key="2">
    <source>
        <dbReference type="ARBA" id="ARBA00022747"/>
    </source>
</evidence>
<evidence type="ECO:0000313" key="6">
    <source>
        <dbReference type="Proteomes" id="UP000318590"/>
    </source>
</evidence>
<dbReference type="GO" id="GO:0032259">
    <property type="term" value="P:methylation"/>
    <property type="evidence" value="ECO:0007669"/>
    <property type="project" value="UniProtKB-KW"/>
</dbReference>
<dbReference type="Pfam" id="PF02384">
    <property type="entry name" value="N6_Mtase"/>
    <property type="match status" value="1"/>
</dbReference>
<dbReference type="PRINTS" id="PR00507">
    <property type="entry name" value="N12N6MTFRASE"/>
</dbReference>
<evidence type="ECO:0000259" key="3">
    <source>
        <dbReference type="Pfam" id="PF02384"/>
    </source>
</evidence>
<keyword evidence="5" id="KW-0489">Methyltransferase</keyword>
<keyword evidence="5" id="KW-0808">Transferase</keyword>
<dbReference type="PANTHER" id="PTHR42998">
    <property type="entry name" value="TYPE I RESTRICTION ENZYME HINDVIIP M PROTEIN-RELATED"/>
    <property type="match status" value="1"/>
</dbReference>
<dbReference type="EMBL" id="VFSV01000043">
    <property type="protein sequence ID" value="TRD15423.1"/>
    <property type="molecule type" value="Genomic_DNA"/>
</dbReference>
<accession>A0A547PMT2</accession>
<dbReference type="InterPro" id="IPR029464">
    <property type="entry name" value="HSDR_N"/>
</dbReference>
<dbReference type="PROSITE" id="PS00092">
    <property type="entry name" value="N6_MTASE"/>
    <property type="match status" value="1"/>
</dbReference>
<name>A0A547PMT2_9RHOB</name>
<dbReference type="GO" id="GO:0003677">
    <property type="term" value="F:DNA binding"/>
    <property type="evidence" value="ECO:0007669"/>
    <property type="project" value="InterPro"/>
</dbReference>
<dbReference type="Gene3D" id="3.40.50.150">
    <property type="entry name" value="Vaccinia Virus protein VP39"/>
    <property type="match status" value="1"/>
</dbReference>
<dbReference type="AlphaFoldDB" id="A0A547PMT2"/>
<evidence type="ECO:0000256" key="1">
    <source>
        <dbReference type="ARBA" id="ARBA00006594"/>
    </source>
</evidence>
<dbReference type="CDD" id="cd02440">
    <property type="entry name" value="AdoMet_MTases"/>
    <property type="match status" value="1"/>
</dbReference>
<dbReference type="GO" id="GO:0008170">
    <property type="term" value="F:N-methyltransferase activity"/>
    <property type="evidence" value="ECO:0007669"/>
    <property type="project" value="InterPro"/>
</dbReference>
<dbReference type="GO" id="GO:0009307">
    <property type="term" value="P:DNA restriction-modification system"/>
    <property type="evidence" value="ECO:0007669"/>
    <property type="project" value="UniProtKB-KW"/>
</dbReference>
<dbReference type="SUPFAM" id="SSF53335">
    <property type="entry name" value="S-adenosyl-L-methionine-dependent methyltransferases"/>
    <property type="match status" value="1"/>
</dbReference>
<dbReference type="InterPro" id="IPR003356">
    <property type="entry name" value="DNA_methylase_A-5"/>
</dbReference>
<reference evidence="5 6" key="1">
    <citation type="submission" date="2019-06" db="EMBL/GenBank/DDBJ databases">
        <title>Paenimaribius caenipelagi gen. nov., sp. nov., isolated from a tidal flat.</title>
        <authorList>
            <person name="Yoon J.-H."/>
        </authorList>
    </citation>
    <scope>NUCLEOTIDE SEQUENCE [LARGE SCALE GENOMIC DNA]</scope>
    <source>
        <strain evidence="5 6">JBTF-M29</strain>
    </source>
</reference>
<proteinExistence type="inferred from homology"/>
<evidence type="ECO:0000313" key="5">
    <source>
        <dbReference type="EMBL" id="TRD15423.1"/>
    </source>
</evidence>
<dbReference type="OrthoDB" id="9806213at2"/>
<sequence>MTDEILAIKEAVDETSGEPRDGYIIDYISGREVRETPEEVDAVQVFARTLVEDYDYPKSHIRTRPQWRVKARPSDTKKEYPVDIAVFNSNTHDEDNIHIIIECKKKNRKDGRGQLEDYLRFSKSRIGVWFNGKERLFLKKHEVAGTVKFEEIPNIPRHGQRLEDVGLFERRDLRPATNLKSIFRAMRNYLAANAVGITRDEVLAQQLINLLFCKIYDERFTKPTATVSFRAGVDEDHDQVLKRIQDIFEKVKKNYKDVIDVSDSIRLDAKSVAYIVGELQMFAITLSDRDAVADAFEVFIGPSLKGPQGQFFTPRNVVKMVIDMLDPSESDRIIDPACGSGGFLVEALRHVWQKVEIQGNELGWPENEINSAKQEAAIKNFRGLDKDSFLSKVAKAYMAILGDGRGGVFCENSLDRPQNWSAAARTEIKRGSFDIVVTNPPFGKKLAIDTDDILKTYDLGHEWKKDEHEEFQKGNLHDKQPPQLLFIERCLELLKPGGKLGIVLLESIFGMPKYEYIVAYIEKRTTIRAVVTLPEDLFQPYTHAKTCVLILENTPPSDDHDIFMCDVKWCGHDSRGNPTYRVNSEGKRELLDEVPLVADLYKDSGKK</sequence>
<comment type="caution">
    <text evidence="5">The sequence shown here is derived from an EMBL/GenBank/DDBJ whole genome shotgun (WGS) entry which is preliminary data.</text>
</comment>
<organism evidence="5 6">
    <name type="scientific">Palleronia caenipelagi</name>
    <dbReference type="NCBI Taxonomy" id="2489174"/>
    <lineage>
        <taxon>Bacteria</taxon>
        <taxon>Pseudomonadati</taxon>
        <taxon>Pseudomonadota</taxon>
        <taxon>Alphaproteobacteria</taxon>
        <taxon>Rhodobacterales</taxon>
        <taxon>Roseobacteraceae</taxon>
        <taxon>Palleronia</taxon>
    </lineage>
</organism>
<dbReference type="PANTHER" id="PTHR42998:SF1">
    <property type="entry name" value="TYPE I RESTRICTION ENZYME HINDI METHYLASE SUBUNIT"/>
    <property type="match status" value="1"/>
</dbReference>
<evidence type="ECO:0000259" key="4">
    <source>
        <dbReference type="Pfam" id="PF13588"/>
    </source>
</evidence>
<feature type="domain" description="Type I restriction enzyme R protein N-terminal" evidence="4">
    <location>
        <begin position="44"/>
        <end position="156"/>
    </location>
</feature>
<dbReference type="Proteomes" id="UP000318590">
    <property type="component" value="Unassembled WGS sequence"/>
</dbReference>
<protein>
    <submittedName>
        <fullName evidence="5">N-6 DNA methylase</fullName>
    </submittedName>
</protein>
<gene>
    <name evidence="5" type="ORF">FEV53_16355</name>
</gene>
<keyword evidence="6" id="KW-1185">Reference proteome</keyword>
<keyword evidence="2" id="KW-0680">Restriction system</keyword>
<dbReference type="RefSeq" id="WP_142835853.1">
    <property type="nucleotide sequence ID" value="NZ_VFSV01000043.1"/>
</dbReference>
<dbReference type="InterPro" id="IPR002052">
    <property type="entry name" value="DNA_methylase_N6_adenine_CS"/>
</dbReference>
<feature type="domain" description="DNA methylase adenine-specific" evidence="3">
    <location>
        <begin position="288"/>
        <end position="568"/>
    </location>
</feature>
<comment type="similarity">
    <text evidence="1">Belongs to the N(4)/N(6)-methyltransferase family.</text>
</comment>
<dbReference type="Pfam" id="PF13588">
    <property type="entry name" value="HSDR_N_2"/>
    <property type="match status" value="1"/>
</dbReference>
<dbReference type="InterPro" id="IPR052916">
    <property type="entry name" value="Type-I_RE_MTase_Subunit"/>
</dbReference>
<dbReference type="InterPro" id="IPR029063">
    <property type="entry name" value="SAM-dependent_MTases_sf"/>
</dbReference>